<keyword evidence="1" id="KW-0812">Transmembrane</keyword>
<evidence type="ECO:0000256" key="1">
    <source>
        <dbReference type="SAM" id="Phobius"/>
    </source>
</evidence>
<protein>
    <submittedName>
        <fullName evidence="2">Uncharacterized protein</fullName>
    </submittedName>
</protein>
<dbReference type="AlphaFoldDB" id="A0A395LZT1"/>
<keyword evidence="1" id="KW-1133">Transmembrane helix</keyword>
<comment type="caution">
    <text evidence="2">The sequence shown here is derived from an EMBL/GenBank/DDBJ whole genome shotgun (WGS) entry which is preliminary data.</text>
</comment>
<feature type="transmembrane region" description="Helical" evidence="1">
    <location>
        <begin position="5"/>
        <end position="25"/>
    </location>
</feature>
<proteinExistence type="predicted"/>
<organism evidence="2 3">
    <name type="scientific">Candidatus Thermochlorobacter aerophilus</name>
    <dbReference type="NCBI Taxonomy" id="1868324"/>
    <lineage>
        <taxon>Bacteria</taxon>
        <taxon>Pseudomonadati</taxon>
        <taxon>Chlorobiota</taxon>
        <taxon>Chlorobiia</taxon>
        <taxon>Chlorobiales</taxon>
        <taxon>Candidatus Thermochlorobacteriaceae</taxon>
        <taxon>Candidatus Thermochlorobacter</taxon>
    </lineage>
</organism>
<evidence type="ECO:0000313" key="3">
    <source>
        <dbReference type="Proteomes" id="UP000266389"/>
    </source>
</evidence>
<feature type="transmembrane region" description="Helical" evidence="1">
    <location>
        <begin position="31"/>
        <end position="56"/>
    </location>
</feature>
<name>A0A395LZT1_9BACT</name>
<dbReference type="Proteomes" id="UP000266389">
    <property type="component" value="Unassembled WGS sequence"/>
</dbReference>
<gene>
    <name evidence="2" type="ORF">D0433_08035</name>
</gene>
<evidence type="ECO:0000313" key="2">
    <source>
        <dbReference type="EMBL" id="RFM24039.1"/>
    </source>
</evidence>
<accession>A0A395LZT1</accession>
<dbReference type="EMBL" id="PHFL01000049">
    <property type="protein sequence ID" value="RFM24039.1"/>
    <property type="molecule type" value="Genomic_DNA"/>
</dbReference>
<sequence length="77" mass="8988">MKPIYYFIACGLSIGLSIYMFVFGTSPNHEAVGIFIGLWAPTIIGIGIYNELINIYEELLLQRREREKEREYEKARK</sequence>
<reference evidence="2 3" key="1">
    <citation type="journal article" date="2011" name="ISME J.">
        <title>Community ecology of hot spring cyanobacterial mats: predominant populations and their functional potential.</title>
        <authorList>
            <person name="Klatt C.G."/>
            <person name="Wood J.M."/>
            <person name="Rusch D.B."/>
            <person name="Bateson M.M."/>
            <person name="Hamamura N."/>
            <person name="Heidelberg J.F."/>
            <person name="Grossman A.R."/>
            <person name="Bhaya D."/>
            <person name="Cohan F.M."/>
            <person name="Kuhl M."/>
            <person name="Bryant D.A."/>
            <person name="Ward D.M."/>
        </authorList>
    </citation>
    <scope>NUCLEOTIDE SEQUENCE [LARGE SCALE GENOMIC DNA]</scope>
    <source>
        <strain evidence="2">OS</strain>
    </source>
</reference>
<keyword evidence="1" id="KW-0472">Membrane</keyword>